<dbReference type="AlphaFoldDB" id="A0A1C4AAE6"/>
<dbReference type="Gene3D" id="3.40.140.10">
    <property type="entry name" value="Cytidine Deaminase, domain 2"/>
    <property type="match status" value="1"/>
</dbReference>
<comment type="caution">
    <text evidence="1">The sequence shown here is derived from an EMBL/GenBank/DDBJ whole genome shotgun (WGS) entry which is preliminary data.</text>
</comment>
<reference evidence="1 2" key="1">
    <citation type="submission" date="2016-11" db="EMBL/GenBank/DDBJ databases">
        <title>Identification of Bacillus cereus isolated from egg-white.</title>
        <authorList>
            <person name="Soni A."/>
            <person name="Oey I."/>
            <person name="Silcock P."/>
            <person name="Bremer P."/>
        </authorList>
    </citation>
    <scope>NUCLEOTIDE SEQUENCE [LARGE SCALE GENOMIC DNA]</scope>
    <source>
        <strain evidence="1 2">NZAS03</strain>
    </source>
</reference>
<name>A0A1C4AAE6_BACCE</name>
<evidence type="ECO:0000313" key="2">
    <source>
        <dbReference type="Proteomes" id="UP000186535"/>
    </source>
</evidence>
<gene>
    <name evidence="1" type="ORF">BJR07_25670</name>
</gene>
<protein>
    <recommendedName>
        <fullName evidence="3">JAB domain-containing protein</fullName>
    </recommendedName>
</protein>
<evidence type="ECO:0000313" key="1">
    <source>
        <dbReference type="EMBL" id="OKA33830.1"/>
    </source>
</evidence>
<dbReference type="SUPFAM" id="SSF102712">
    <property type="entry name" value="JAB1/MPN domain"/>
    <property type="match status" value="1"/>
</dbReference>
<proteinExistence type="predicted"/>
<accession>A0A1C4AAE6</accession>
<dbReference type="RefSeq" id="WP_073518915.1">
    <property type="nucleotide sequence ID" value="NZ_MPOM01000009.1"/>
</dbReference>
<sequence length="258" mass="29887">MEQKKPFELIQHVLSTILLDAVQFFPQNKKKVHSESHGLLFGMEKGTTTECDYAFPVGSVMERSNMMVMPDSQVDMAVKSAKELFSTSHCIGTYHSHPYDEYFDEWADPSNADCYSADYLNLPYFLIVAIARNGKRNESLKFSNIQTKAHEFIYDPKAEGHDAPTTNQLDYDTTCINGAFQKYTFTIRAYRNTGKSLVDVRLFSSEEKLITLLNEKKLPVSKLQDEETYRLRKMEYNLRKENEERGKGNTEYHLERLK</sequence>
<organism evidence="1 2">
    <name type="scientific">Bacillus cereus</name>
    <dbReference type="NCBI Taxonomy" id="1396"/>
    <lineage>
        <taxon>Bacteria</taxon>
        <taxon>Bacillati</taxon>
        <taxon>Bacillota</taxon>
        <taxon>Bacilli</taxon>
        <taxon>Bacillales</taxon>
        <taxon>Bacillaceae</taxon>
        <taxon>Bacillus</taxon>
        <taxon>Bacillus cereus group</taxon>
    </lineage>
</organism>
<evidence type="ECO:0008006" key="3">
    <source>
        <dbReference type="Google" id="ProtNLM"/>
    </source>
</evidence>
<dbReference type="EMBL" id="MPON01000011">
    <property type="protein sequence ID" value="OKA33830.1"/>
    <property type="molecule type" value="Genomic_DNA"/>
</dbReference>
<dbReference type="Proteomes" id="UP000186535">
    <property type="component" value="Unassembled WGS sequence"/>
</dbReference>